<dbReference type="EMBL" id="QAYG01000010">
    <property type="protein sequence ID" value="PTW57545.1"/>
    <property type="molecule type" value="Genomic_DNA"/>
</dbReference>
<accession>A0A2T5V1A9</accession>
<protein>
    <submittedName>
        <fullName evidence="2">Uncharacterized protein</fullName>
    </submittedName>
</protein>
<keyword evidence="1" id="KW-0732">Signal</keyword>
<keyword evidence="3" id="KW-1185">Reference proteome</keyword>
<feature type="signal peptide" evidence="1">
    <location>
        <begin position="1"/>
        <end position="26"/>
    </location>
</feature>
<gene>
    <name evidence="2" type="ORF">C8N35_11024</name>
</gene>
<feature type="chain" id="PRO_5015666826" evidence="1">
    <location>
        <begin position="27"/>
        <end position="128"/>
    </location>
</feature>
<dbReference type="AlphaFoldDB" id="A0A2T5V1A9"/>
<comment type="caution">
    <text evidence="2">The sequence shown here is derived from an EMBL/GenBank/DDBJ whole genome shotgun (WGS) entry which is preliminary data.</text>
</comment>
<sequence length="128" mass="14617">MKLSSILLALATFAVAGLSFNPPALAQGRLLEVYVAYLGPDDHYNSRGTRLSEPWQVVRQDRANFHRFGIRDRGDEDDRFFASAANRARMERMILNGYIEGDAGWRIVNDNCWVRVEIYSDSVHIKVK</sequence>
<evidence type="ECO:0000313" key="3">
    <source>
        <dbReference type="Proteomes" id="UP000244081"/>
    </source>
</evidence>
<evidence type="ECO:0000313" key="2">
    <source>
        <dbReference type="EMBL" id="PTW57545.1"/>
    </source>
</evidence>
<evidence type="ECO:0000256" key="1">
    <source>
        <dbReference type="SAM" id="SignalP"/>
    </source>
</evidence>
<organism evidence="2 3">
    <name type="scientific">Breoghania corrubedonensis</name>
    <dbReference type="NCBI Taxonomy" id="665038"/>
    <lineage>
        <taxon>Bacteria</taxon>
        <taxon>Pseudomonadati</taxon>
        <taxon>Pseudomonadota</taxon>
        <taxon>Alphaproteobacteria</taxon>
        <taxon>Hyphomicrobiales</taxon>
        <taxon>Stappiaceae</taxon>
        <taxon>Breoghania</taxon>
    </lineage>
</organism>
<reference evidence="2 3" key="1">
    <citation type="submission" date="2018-04" db="EMBL/GenBank/DDBJ databases">
        <title>Genomic Encyclopedia of Archaeal and Bacterial Type Strains, Phase II (KMG-II): from individual species to whole genera.</title>
        <authorList>
            <person name="Goeker M."/>
        </authorList>
    </citation>
    <scope>NUCLEOTIDE SEQUENCE [LARGE SCALE GENOMIC DNA]</scope>
    <source>
        <strain evidence="2 3">DSM 23382</strain>
    </source>
</reference>
<proteinExistence type="predicted"/>
<dbReference type="Proteomes" id="UP000244081">
    <property type="component" value="Unassembled WGS sequence"/>
</dbReference>
<name>A0A2T5V1A9_9HYPH</name>
<dbReference type="RefSeq" id="WP_245926871.1">
    <property type="nucleotide sequence ID" value="NZ_QAYG01000010.1"/>
</dbReference>